<evidence type="ECO:0000313" key="2">
    <source>
        <dbReference type="Proteomes" id="UP000548632"/>
    </source>
</evidence>
<gene>
    <name evidence="1" type="ORF">HUK38_02675</name>
</gene>
<dbReference type="EMBL" id="JABVCQ010000004">
    <property type="protein sequence ID" value="MBB1125134.1"/>
    <property type="molecule type" value="Genomic_DNA"/>
</dbReference>
<dbReference type="Proteomes" id="UP000548632">
    <property type="component" value="Unassembled WGS sequence"/>
</dbReference>
<organism evidence="1 2">
    <name type="scientific">Thiospirillum jenense</name>
    <dbReference type="NCBI Taxonomy" id="1653858"/>
    <lineage>
        <taxon>Bacteria</taxon>
        <taxon>Pseudomonadati</taxon>
        <taxon>Pseudomonadota</taxon>
        <taxon>Gammaproteobacteria</taxon>
        <taxon>Chromatiales</taxon>
        <taxon>Chromatiaceae</taxon>
        <taxon>Thiospirillum</taxon>
    </lineage>
</organism>
<protein>
    <submittedName>
        <fullName evidence="1">Uncharacterized protein</fullName>
    </submittedName>
</protein>
<proteinExistence type="predicted"/>
<name>A0A839H7C7_9GAMM</name>
<keyword evidence="2" id="KW-1185">Reference proteome</keyword>
<accession>A0A839H7C7</accession>
<evidence type="ECO:0000313" key="1">
    <source>
        <dbReference type="EMBL" id="MBB1125134.1"/>
    </source>
</evidence>
<dbReference type="AlphaFoldDB" id="A0A839H7C7"/>
<reference evidence="1 2" key="1">
    <citation type="journal article" date="2020" name="Arch. Microbiol.">
        <title>The genome sequence of the giant phototrophic gammaproteobacterium Thiospirillum jenense gives insight into its physiological properties and phylogenetic relationships.</title>
        <authorList>
            <person name="Imhoff J.F."/>
            <person name="Meyer T.E."/>
            <person name="Kyndt J.A."/>
        </authorList>
    </citation>
    <scope>NUCLEOTIDE SEQUENCE [LARGE SCALE GENOMIC DNA]</scope>
    <source>
        <strain evidence="1 2">DSM 216</strain>
    </source>
</reference>
<sequence length="63" mass="6862">MAGKQSRWLRQIRDYDTRLLPFGRGGVAGARDALDRLIVADSLLNQAVSQKSPLTSPVVSPLV</sequence>
<dbReference type="RefSeq" id="WP_182582261.1">
    <property type="nucleotide sequence ID" value="NZ_JABVCQ010000004.1"/>
</dbReference>
<comment type="caution">
    <text evidence="1">The sequence shown here is derived from an EMBL/GenBank/DDBJ whole genome shotgun (WGS) entry which is preliminary data.</text>
</comment>